<keyword evidence="2" id="KW-1185">Reference proteome</keyword>
<dbReference type="EMBL" id="SJPK01000003">
    <property type="protein sequence ID" value="TWT73090.1"/>
    <property type="molecule type" value="Genomic_DNA"/>
</dbReference>
<reference evidence="1 2" key="1">
    <citation type="submission" date="2019-02" db="EMBL/GenBank/DDBJ databases">
        <title>Deep-cultivation of Planctomycetes and their phenomic and genomic characterization uncovers novel biology.</title>
        <authorList>
            <person name="Wiegand S."/>
            <person name="Jogler M."/>
            <person name="Boedeker C."/>
            <person name="Pinto D."/>
            <person name="Vollmers J."/>
            <person name="Rivas-Marin E."/>
            <person name="Kohn T."/>
            <person name="Peeters S.H."/>
            <person name="Heuer A."/>
            <person name="Rast P."/>
            <person name="Oberbeckmann S."/>
            <person name="Bunk B."/>
            <person name="Jeske O."/>
            <person name="Meyerdierks A."/>
            <person name="Storesund J.E."/>
            <person name="Kallscheuer N."/>
            <person name="Luecker S."/>
            <person name="Lage O.M."/>
            <person name="Pohl T."/>
            <person name="Merkel B.J."/>
            <person name="Hornburger P."/>
            <person name="Mueller R.-W."/>
            <person name="Bruemmer F."/>
            <person name="Labrenz M."/>
            <person name="Spormann A.M."/>
            <person name="Op Den Camp H."/>
            <person name="Overmann J."/>
            <person name="Amann R."/>
            <person name="Jetten M.S.M."/>
            <person name="Mascher T."/>
            <person name="Medema M.H."/>
            <person name="Devos D.P."/>
            <person name="Kaster A.-K."/>
            <person name="Ovreas L."/>
            <person name="Rohde M."/>
            <person name="Galperin M.Y."/>
            <person name="Jogler C."/>
        </authorList>
    </citation>
    <scope>NUCLEOTIDE SEQUENCE [LARGE SCALE GENOMIC DNA]</scope>
    <source>
        <strain evidence="1 2">CA85</strain>
    </source>
</reference>
<evidence type="ECO:0000313" key="2">
    <source>
        <dbReference type="Proteomes" id="UP000318053"/>
    </source>
</evidence>
<dbReference type="AlphaFoldDB" id="A0A5C5YCI3"/>
<protein>
    <submittedName>
        <fullName evidence="1">Uncharacterized protein</fullName>
    </submittedName>
</protein>
<name>A0A5C5YCI3_9BACT</name>
<proteinExistence type="predicted"/>
<evidence type="ECO:0000313" key="1">
    <source>
        <dbReference type="EMBL" id="TWT73090.1"/>
    </source>
</evidence>
<accession>A0A5C5YCI3</accession>
<dbReference type="Proteomes" id="UP000318053">
    <property type="component" value="Unassembled WGS sequence"/>
</dbReference>
<organism evidence="1 2">
    <name type="scientific">Allorhodopirellula solitaria</name>
    <dbReference type="NCBI Taxonomy" id="2527987"/>
    <lineage>
        <taxon>Bacteria</taxon>
        <taxon>Pseudomonadati</taxon>
        <taxon>Planctomycetota</taxon>
        <taxon>Planctomycetia</taxon>
        <taxon>Pirellulales</taxon>
        <taxon>Pirellulaceae</taxon>
        <taxon>Allorhodopirellula</taxon>
    </lineage>
</organism>
<comment type="caution">
    <text evidence="1">The sequence shown here is derived from an EMBL/GenBank/DDBJ whole genome shotgun (WGS) entry which is preliminary data.</text>
</comment>
<gene>
    <name evidence="1" type="ORF">CA85_15570</name>
</gene>
<sequence>MYPEGSVLEPQRGGCMKAQGIALGSDNRIAKCFGSPNGAALMFAAILPFGWHVQIEPPPLGLTRGGGV</sequence>